<evidence type="ECO:0000256" key="5">
    <source>
        <dbReference type="ARBA" id="ARBA00023136"/>
    </source>
</evidence>
<dbReference type="InterPro" id="IPR052524">
    <property type="entry name" value="MFS_Cyanate_Porter"/>
</dbReference>
<proteinExistence type="predicted"/>
<dbReference type="CDD" id="cd17339">
    <property type="entry name" value="MFS_NIMT_CynX_like"/>
    <property type="match status" value="1"/>
</dbReference>
<dbReference type="PANTHER" id="PTHR23523:SF2">
    <property type="entry name" value="2-NITROIMIDAZOLE TRANSPORTER"/>
    <property type="match status" value="1"/>
</dbReference>
<feature type="transmembrane region" description="Helical" evidence="6">
    <location>
        <begin position="309"/>
        <end position="331"/>
    </location>
</feature>
<feature type="transmembrane region" description="Helical" evidence="6">
    <location>
        <begin position="285"/>
        <end position="303"/>
    </location>
</feature>
<keyword evidence="3 6" id="KW-0812">Transmembrane</keyword>
<feature type="transmembrane region" description="Helical" evidence="6">
    <location>
        <begin position="48"/>
        <end position="69"/>
    </location>
</feature>
<evidence type="ECO:0000256" key="6">
    <source>
        <dbReference type="SAM" id="Phobius"/>
    </source>
</evidence>
<feature type="transmembrane region" description="Helical" evidence="6">
    <location>
        <begin position="139"/>
        <end position="162"/>
    </location>
</feature>
<keyword evidence="5 6" id="KW-0472">Membrane</keyword>
<reference evidence="9" key="1">
    <citation type="journal article" date="2019" name="Int. J. Syst. Evol. Microbiol.">
        <title>The Global Catalogue of Microorganisms (GCM) 10K type strain sequencing project: providing services to taxonomists for standard genome sequencing and annotation.</title>
        <authorList>
            <consortium name="The Broad Institute Genomics Platform"/>
            <consortium name="The Broad Institute Genome Sequencing Center for Infectious Disease"/>
            <person name="Wu L."/>
            <person name="Ma J."/>
        </authorList>
    </citation>
    <scope>NUCLEOTIDE SEQUENCE [LARGE SCALE GENOMIC DNA]</scope>
    <source>
        <strain evidence="9">CCUG 59778</strain>
    </source>
</reference>
<feature type="transmembrane region" description="Helical" evidence="6">
    <location>
        <begin position="81"/>
        <end position="100"/>
    </location>
</feature>
<dbReference type="PANTHER" id="PTHR23523">
    <property type="match status" value="1"/>
</dbReference>
<sequence>MTRPTHTSRKLHFDRNKWLLLMGIIAMASTLRSPLTSVGPLISFMIDHLGISTVLAGFLTTIPLIAFAIVSPFAPKISQRFGLELTLFLSICLLAVGIIIRSLGSTPALLAGTFLLGVAIAFGNVLLPSLIKTHFPHHMGFMTGIYTVFMNLAASVAIGISVPLANIEVFDWNGALGVWAVLALLAILIWIPIIRQRRTLTKVEALKPKTSHSLWRSPLAWAVTIFMGVQSWIFFTNAAWMPAVLESQGYSAATAGWLSSLIQLSQLPMTFIVPVLAGKMKDQRLLVTITSLFLLAGYIGVISEITSLTILWMILMGFGGGAGFGLALMFFTLRTETPQEAADLSGMAQSIGYLIAALGPTLFGTLFEVTASWTFSLSLFLVATLILFLTGMKAGKDVLLNGGR</sequence>
<feature type="transmembrane region" description="Helical" evidence="6">
    <location>
        <begin position="255"/>
        <end position="278"/>
    </location>
</feature>
<evidence type="ECO:0000313" key="8">
    <source>
        <dbReference type="EMBL" id="MFC4408925.1"/>
    </source>
</evidence>
<dbReference type="InterPro" id="IPR020846">
    <property type="entry name" value="MFS_dom"/>
</dbReference>
<protein>
    <submittedName>
        <fullName evidence="8">CynX/NimT family MFS transporter</fullName>
    </submittedName>
</protein>
<organism evidence="8 9">
    <name type="scientific">Chungangia koreensis</name>
    <dbReference type="NCBI Taxonomy" id="752657"/>
    <lineage>
        <taxon>Bacteria</taxon>
        <taxon>Bacillati</taxon>
        <taxon>Bacillota</taxon>
        <taxon>Bacilli</taxon>
        <taxon>Lactobacillales</taxon>
        <taxon>Chungangia</taxon>
    </lineage>
</organism>
<dbReference type="SUPFAM" id="SSF103473">
    <property type="entry name" value="MFS general substrate transporter"/>
    <property type="match status" value="1"/>
</dbReference>
<evidence type="ECO:0000313" key="9">
    <source>
        <dbReference type="Proteomes" id="UP001595817"/>
    </source>
</evidence>
<dbReference type="InterPro" id="IPR011701">
    <property type="entry name" value="MFS"/>
</dbReference>
<comment type="caution">
    <text evidence="8">The sequence shown here is derived from an EMBL/GenBank/DDBJ whole genome shotgun (WGS) entry which is preliminary data.</text>
</comment>
<feature type="domain" description="Major facilitator superfamily (MFS) profile" evidence="7">
    <location>
        <begin position="18"/>
        <end position="395"/>
    </location>
</feature>
<name>A0ABV8X1R7_9LACT</name>
<dbReference type="EMBL" id="JBHSEC010000001">
    <property type="protein sequence ID" value="MFC4408925.1"/>
    <property type="molecule type" value="Genomic_DNA"/>
</dbReference>
<dbReference type="Proteomes" id="UP001595817">
    <property type="component" value="Unassembled WGS sequence"/>
</dbReference>
<keyword evidence="9" id="KW-1185">Reference proteome</keyword>
<feature type="transmembrane region" description="Helical" evidence="6">
    <location>
        <begin position="373"/>
        <end position="392"/>
    </location>
</feature>
<dbReference type="Gene3D" id="1.20.1250.20">
    <property type="entry name" value="MFS general substrate transporter like domains"/>
    <property type="match status" value="2"/>
</dbReference>
<dbReference type="RefSeq" id="WP_378151139.1">
    <property type="nucleotide sequence ID" value="NZ_JBHSEC010000001.1"/>
</dbReference>
<evidence type="ECO:0000256" key="3">
    <source>
        <dbReference type="ARBA" id="ARBA00022692"/>
    </source>
</evidence>
<feature type="transmembrane region" description="Helical" evidence="6">
    <location>
        <begin position="214"/>
        <end position="235"/>
    </location>
</feature>
<dbReference type="PROSITE" id="PS50850">
    <property type="entry name" value="MFS"/>
    <property type="match status" value="1"/>
</dbReference>
<feature type="transmembrane region" description="Helical" evidence="6">
    <location>
        <begin position="106"/>
        <end position="127"/>
    </location>
</feature>
<accession>A0ABV8X1R7</accession>
<comment type="subcellular location">
    <subcellularLocation>
        <location evidence="1">Cell membrane</location>
        <topology evidence="1">Multi-pass membrane protein</topology>
    </subcellularLocation>
</comment>
<feature type="transmembrane region" description="Helical" evidence="6">
    <location>
        <begin position="174"/>
        <end position="193"/>
    </location>
</feature>
<feature type="transmembrane region" description="Helical" evidence="6">
    <location>
        <begin position="351"/>
        <end position="367"/>
    </location>
</feature>
<gene>
    <name evidence="8" type="ORF">ACFOZY_00605</name>
</gene>
<keyword evidence="4 6" id="KW-1133">Transmembrane helix</keyword>
<evidence type="ECO:0000256" key="1">
    <source>
        <dbReference type="ARBA" id="ARBA00004651"/>
    </source>
</evidence>
<evidence type="ECO:0000259" key="7">
    <source>
        <dbReference type="PROSITE" id="PS50850"/>
    </source>
</evidence>
<keyword evidence="2" id="KW-0813">Transport</keyword>
<evidence type="ECO:0000256" key="4">
    <source>
        <dbReference type="ARBA" id="ARBA00022989"/>
    </source>
</evidence>
<evidence type="ECO:0000256" key="2">
    <source>
        <dbReference type="ARBA" id="ARBA00022448"/>
    </source>
</evidence>
<dbReference type="InterPro" id="IPR036259">
    <property type="entry name" value="MFS_trans_sf"/>
</dbReference>
<dbReference type="Pfam" id="PF07690">
    <property type="entry name" value="MFS_1"/>
    <property type="match status" value="1"/>
</dbReference>